<feature type="modified residue" description="N6-(pyridoxal phosphate)lysine" evidence="8 9">
    <location>
        <position position="300"/>
    </location>
</feature>
<keyword evidence="2 8" id="KW-0963">Cytoplasm</keyword>
<comment type="similarity">
    <text evidence="7 8">Belongs to the SelA family.</text>
</comment>
<reference evidence="10 11" key="1">
    <citation type="journal article" date="2016" name="Nat. Commun.">
        <title>Thousands of microbial genomes shed light on interconnected biogeochemical processes in an aquifer system.</title>
        <authorList>
            <person name="Anantharaman K."/>
            <person name="Brown C.T."/>
            <person name="Hug L.A."/>
            <person name="Sharon I."/>
            <person name="Castelle C.J."/>
            <person name="Probst A.J."/>
            <person name="Thomas B.C."/>
            <person name="Singh A."/>
            <person name="Wilkins M.J."/>
            <person name="Karaoz U."/>
            <person name="Brodie E.L."/>
            <person name="Williams K.H."/>
            <person name="Hubbard S.S."/>
            <person name="Banfield J.F."/>
        </authorList>
    </citation>
    <scope>NUCLEOTIDE SEQUENCE [LARGE SCALE GENOMIC DNA]</scope>
</reference>
<keyword evidence="5 8" id="KW-0648">Protein biosynthesis</keyword>
<comment type="catalytic activity">
    <reaction evidence="8">
        <text>L-seryl-tRNA(Sec) + selenophosphate + H(+) = L-selenocysteinyl-tRNA(Sec) + phosphate</text>
        <dbReference type="Rhea" id="RHEA:22728"/>
        <dbReference type="Rhea" id="RHEA-COMP:9742"/>
        <dbReference type="Rhea" id="RHEA-COMP:9743"/>
        <dbReference type="ChEBI" id="CHEBI:15378"/>
        <dbReference type="ChEBI" id="CHEBI:16144"/>
        <dbReference type="ChEBI" id="CHEBI:43474"/>
        <dbReference type="ChEBI" id="CHEBI:78533"/>
        <dbReference type="ChEBI" id="CHEBI:78573"/>
        <dbReference type="EC" id="2.9.1.1"/>
    </reaction>
</comment>
<evidence type="ECO:0000256" key="5">
    <source>
        <dbReference type="ARBA" id="ARBA00022917"/>
    </source>
</evidence>
<comment type="caution">
    <text evidence="10">The sequence shown here is derived from an EMBL/GenBank/DDBJ whole genome shotgun (WGS) entry which is preliminary data.</text>
</comment>
<evidence type="ECO:0000256" key="1">
    <source>
        <dbReference type="ARBA" id="ARBA00001933"/>
    </source>
</evidence>
<dbReference type="SUPFAM" id="SSF53383">
    <property type="entry name" value="PLP-dependent transferases"/>
    <property type="match status" value="1"/>
</dbReference>
<dbReference type="HAMAP" id="MF_00423">
    <property type="entry name" value="SelA"/>
    <property type="match status" value="1"/>
</dbReference>
<dbReference type="Gene3D" id="3.90.1150.180">
    <property type="match status" value="1"/>
</dbReference>
<dbReference type="UniPathway" id="UPA00906">
    <property type="reaction ID" value="UER00896"/>
</dbReference>
<comment type="pathway">
    <text evidence="8">Aminoacyl-tRNA biosynthesis; selenocysteinyl-tRNA(Sec) biosynthesis; selenocysteinyl-tRNA(Sec) from L-seryl-tRNA(Sec) (bacterial route): step 1/1.</text>
</comment>
<dbReference type="Proteomes" id="UP000177876">
    <property type="component" value="Unassembled WGS sequence"/>
</dbReference>
<comment type="cofactor">
    <cofactor evidence="1 8 9">
        <name>pyridoxal 5'-phosphate</name>
        <dbReference type="ChEBI" id="CHEBI:597326"/>
    </cofactor>
</comment>
<accession>A0A1F2WEY7</accession>
<dbReference type="InterPro" id="IPR015421">
    <property type="entry name" value="PyrdxlP-dep_Trfase_major"/>
</dbReference>
<dbReference type="GO" id="GO:0005737">
    <property type="term" value="C:cytoplasm"/>
    <property type="evidence" value="ECO:0007669"/>
    <property type="project" value="UniProtKB-SubCell"/>
</dbReference>
<evidence type="ECO:0000256" key="9">
    <source>
        <dbReference type="PIRSR" id="PIRSR618319-50"/>
    </source>
</evidence>
<dbReference type="GO" id="GO:0004125">
    <property type="term" value="F:L-seryl-tRNA(Sec) selenium transferase activity"/>
    <property type="evidence" value="ECO:0007669"/>
    <property type="project" value="UniProtKB-UniRule"/>
</dbReference>
<proteinExistence type="inferred from homology"/>
<dbReference type="GO" id="GO:0001514">
    <property type="term" value="P:selenocysteine incorporation"/>
    <property type="evidence" value="ECO:0007669"/>
    <property type="project" value="UniProtKB-UniRule"/>
</dbReference>
<keyword evidence="4 8" id="KW-0663">Pyridoxal phosphate</keyword>
<dbReference type="Gene3D" id="3.40.640.10">
    <property type="entry name" value="Type I PLP-dependent aspartate aminotransferase-like (Major domain)"/>
    <property type="match status" value="1"/>
</dbReference>
<evidence type="ECO:0000256" key="8">
    <source>
        <dbReference type="HAMAP-Rule" id="MF_00423"/>
    </source>
</evidence>
<evidence type="ECO:0000256" key="6">
    <source>
        <dbReference type="ARBA" id="ARBA00023266"/>
    </source>
</evidence>
<dbReference type="EMBL" id="MELK01000054">
    <property type="protein sequence ID" value="OFW55402.1"/>
    <property type="molecule type" value="Genomic_DNA"/>
</dbReference>
<evidence type="ECO:0000256" key="3">
    <source>
        <dbReference type="ARBA" id="ARBA00022679"/>
    </source>
</evidence>
<protein>
    <recommendedName>
        <fullName evidence="8">L-seryl-tRNA(Sec) selenium transferase</fullName>
        <ecNumber evidence="8">2.9.1.1</ecNumber>
    </recommendedName>
    <alternativeName>
        <fullName evidence="8">Selenocysteine synthase</fullName>
        <shortName evidence="8">Sec synthase</shortName>
    </alternativeName>
    <alternativeName>
        <fullName evidence="8">Selenocysteinyl-tRNA(Sec) synthase</fullName>
    </alternativeName>
</protein>
<keyword evidence="3 8" id="KW-0808">Transferase</keyword>
<comment type="subcellular location">
    <subcellularLocation>
        <location evidence="8">Cytoplasm</location>
    </subcellularLocation>
</comment>
<keyword evidence="6 8" id="KW-0711">Selenium</keyword>
<dbReference type="NCBIfam" id="TIGR00474">
    <property type="entry name" value="selA"/>
    <property type="match status" value="1"/>
</dbReference>
<dbReference type="PANTHER" id="PTHR32328:SF0">
    <property type="entry name" value="L-SERYL-TRNA(SEC) SELENIUM TRANSFERASE"/>
    <property type="match status" value="1"/>
</dbReference>
<dbReference type="InterPro" id="IPR004534">
    <property type="entry name" value="SelA_trans"/>
</dbReference>
<dbReference type="STRING" id="1797197.A2Y75_09795"/>
<dbReference type="EC" id="2.9.1.1" evidence="8"/>
<evidence type="ECO:0000313" key="11">
    <source>
        <dbReference type="Proteomes" id="UP000177876"/>
    </source>
</evidence>
<name>A0A1F2WEY7_9ACTN</name>
<comment type="function">
    <text evidence="8">Converts seryl-tRNA(Sec) to selenocysteinyl-tRNA(Sec) required for selenoprotein biosynthesis.</text>
</comment>
<evidence type="ECO:0000256" key="4">
    <source>
        <dbReference type="ARBA" id="ARBA00022898"/>
    </source>
</evidence>
<organism evidence="10 11">
    <name type="scientific">Candidatus Solincola sediminis</name>
    <dbReference type="NCBI Taxonomy" id="1797199"/>
    <lineage>
        <taxon>Bacteria</taxon>
        <taxon>Bacillati</taxon>
        <taxon>Actinomycetota</taxon>
        <taxon>Candidatus Geothermincolia</taxon>
        <taxon>Candidatus Geothermincolales</taxon>
        <taxon>Candidatus Geothermincolaceae</taxon>
        <taxon>Candidatus Solincola</taxon>
    </lineage>
</organism>
<dbReference type="Pfam" id="PF03841">
    <property type="entry name" value="SelA"/>
    <property type="match status" value="1"/>
</dbReference>
<dbReference type="InterPro" id="IPR015424">
    <property type="entry name" value="PyrdxlP-dep_Trfase"/>
</dbReference>
<evidence type="ECO:0000313" key="10">
    <source>
        <dbReference type="EMBL" id="OFW55402.1"/>
    </source>
</evidence>
<dbReference type="GO" id="GO:0001717">
    <property type="term" value="P:conversion of seryl-tRNAsec to selenocys-tRNAsec"/>
    <property type="evidence" value="ECO:0007669"/>
    <property type="project" value="UniProtKB-UniRule"/>
</dbReference>
<evidence type="ECO:0000256" key="7">
    <source>
        <dbReference type="ARBA" id="ARBA00044507"/>
    </source>
</evidence>
<dbReference type="InterPro" id="IPR018319">
    <property type="entry name" value="SelA-like"/>
</dbReference>
<dbReference type="AlphaFoldDB" id="A0A1F2WEY7"/>
<gene>
    <name evidence="8" type="primary">selA</name>
    <name evidence="10" type="ORF">A2Y75_09795</name>
</gene>
<dbReference type="PANTHER" id="PTHR32328">
    <property type="entry name" value="L-SERYL-TRNA(SEC) SELENIUM TRANSFERASE"/>
    <property type="match status" value="1"/>
</dbReference>
<sequence>MEKKDYLRNLTSVNDLIQAVYRSRALGKGMPRELVTEASRTVLDGVRGAILAARDEMSLKEIKTDTEELVSLVEKEVEEKVRTSLRRVINATGVVIHTNMGRSILSREAMQAVEAAASYYDNLEFDLETGSRGSRQMHLEKLLRELTGAEAALVVNNNAAAVLLALAALARGKEVIVSRGQLIEIGGSFRLPDVMAESGARLVEVGSTNKTYLDDYRAAISSETAMLLRAHTSNYRIIGFTSEVGLKELAGLAGEFGLVLLDDLGSGAYMDFAKYGMPAEPTIGHSLEEGADLVCFSGDKLLGGPQSGITLGKEDLIEKMAKHPLSRALRIDKLSIAALEATLRLYLDTDNVIEKIPTLAMLSAEPEVLKKKARALARRIASETTSISAEVASDISRAGGGSFPLAEFPTSVVALTSTKLNAASLQSALREADPPIIARIKDDRVILDMRTVREDEVTLIAEALRIIDGGGGAEERE</sequence>
<evidence type="ECO:0000256" key="2">
    <source>
        <dbReference type="ARBA" id="ARBA00022490"/>
    </source>
</evidence>